<comment type="caution">
    <text evidence="3">The sequence shown here is derived from an EMBL/GenBank/DDBJ whole genome shotgun (WGS) entry which is preliminary data.</text>
</comment>
<dbReference type="InterPro" id="IPR007146">
    <property type="entry name" value="Sas10/Utp3/C1D"/>
</dbReference>
<keyword evidence="4" id="KW-1185">Reference proteome</keyword>
<reference evidence="3 4" key="1">
    <citation type="submission" date="2023-11" db="EMBL/GenBank/DDBJ databases">
        <title>Halocaridina rubra genome assembly.</title>
        <authorList>
            <person name="Smith C."/>
        </authorList>
    </citation>
    <scope>NUCLEOTIDE SEQUENCE [LARGE SCALE GENOMIC DNA]</scope>
    <source>
        <strain evidence="3">EP-1</strain>
        <tissue evidence="3">Whole</tissue>
    </source>
</reference>
<dbReference type="PANTHER" id="PTHR13237:SF9">
    <property type="entry name" value="NEUROGUIDIN"/>
    <property type="match status" value="1"/>
</dbReference>
<dbReference type="Proteomes" id="UP001381693">
    <property type="component" value="Unassembled WGS sequence"/>
</dbReference>
<protein>
    <submittedName>
        <fullName evidence="3">Uncharacterized protein</fullName>
    </submittedName>
</protein>
<dbReference type="PANTHER" id="PTHR13237">
    <property type="entry name" value="SOMETHING ABOUT SILENCING PROTEIN 10-RELATED"/>
    <property type="match status" value="1"/>
</dbReference>
<dbReference type="GO" id="GO:0032040">
    <property type="term" value="C:small-subunit processome"/>
    <property type="evidence" value="ECO:0007669"/>
    <property type="project" value="TreeGrafter"/>
</dbReference>
<feature type="region of interest" description="Disordered" evidence="2">
    <location>
        <begin position="165"/>
        <end position="199"/>
    </location>
</feature>
<dbReference type="AlphaFoldDB" id="A0AAN8X111"/>
<dbReference type="GO" id="GO:0000462">
    <property type="term" value="P:maturation of SSU-rRNA from tricistronic rRNA transcript (SSU-rRNA, 5.8S rRNA, LSU-rRNA)"/>
    <property type="evidence" value="ECO:0007669"/>
    <property type="project" value="TreeGrafter"/>
</dbReference>
<comment type="similarity">
    <text evidence="1">Belongs to the SAS10 family.</text>
</comment>
<proteinExistence type="inferred from homology"/>
<gene>
    <name evidence="3" type="ORF">SK128_018317</name>
</gene>
<evidence type="ECO:0000313" key="4">
    <source>
        <dbReference type="Proteomes" id="UP001381693"/>
    </source>
</evidence>
<organism evidence="3 4">
    <name type="scientific">Halocaridina rubra</name>
    <name type="common">Hawaiian red shrimp</name>
    <dbReference type="NCBI Taxonomy" id="373956"/>
    <lineage>
        <taxon>Eukaryota</taxon>
        <taxon>Metazoa</taxon>
        <taxon>Ecdysozoa</taxon>
        <taxon>Arthropoda</taxon>
        <taxon>Crustacea</taxon>
        <taxon>Multicrustacea</taxon>
        <taxon>Malacostraca</taxon>
        <taxon>Eumalacostraca</taxon>
        <taxon>Eucarida</taxon>
        <taxon>Decapoda</taxon>
        <taxon>Pleocyemata</taxon>
        <taxon>Caridea</taxon>
        <taxon>Atyoidea</taxon>
        <taxon>Atyidae</taxon>
        <taxon>Halocaridina</taxon>
    </lineage>
</organism>
<sequence>MSKIPLNKIIDRDLPRGVALLGDLSTTLNSALLGVKAFSKKVKNGNYISIKGISLLDLKNQAFLSYLTNLTYLMLRKLKGAKLEGDHCIEYSDEQCIVKYRTRIRHGIVTFVGYQGCFERLVELRAVLERIRPLEDKLKYQIDKYVKVANEGALGVDDPLRLRGNLENIGSSSDEEEEAEDTKKKKAEKDDDNDDNVPKIYKVPKVAPVHYGG</sequence>
<dbReference type="Pfam" id="PF04000">
    <property type="entry name" value="Sas10_Utp3"/>
    <property type="match status" value="1"/>
</dbReference>
<evidence type="ECO:0000256" key="2">
    <source>
        <dbReference type="SAM" id="MobiDB-lite"/>
    </source>
</evidence>
<evidence type="ECO:0000313" key="3">
    <source>
        <dbReference type="EMBL" id="KAK7074171.1"/>
    </source>
</evidence>
<dbReference type="EMBL" id="JAXCGZ010011753">
    <property type="protein sequence ID" value="KAK7074171.1"/>
    <property type="molecule type" value="Genomic_DNA"/>
</dbReference>
<evidence type="ECO:0000256" key="1">
    <source>
        <dbReference type="ARBA" id="ARBA00010979"/>
    </source>
</evidence>
<name>A0AAN8X111_HALRR</name>
<accession>A0AAN8X111</accession>